<evidence type="ECO:0000313" key="2">
    <source>
        <dbReference type="EMBL" id="KIV77932.1"/>
    </source>
</evidence>
<dbReference type="EMBL" id="KN846954">
    <property type="protein sequence ID" value="KIV77932.1"/>
    <property type="molecule type" value="Genomic_DNA"/>
</dbReference>
<dbReference type="OrthoDB" id="5398685at2759"/>
<sequence length="83" mass="9102">MAQHQGESHQSKDQADDVRENGNPLQLNSELAKAFQELAHGERTASALESKLDGIESRIEQLLATMENNTPGQNQTSEPSQSK</sequence>
<dbReference type="HOGENOM" id="CLU_180188_0_0_1"/>
<feature type="region of interest" description="Disordered" evidence="1">
    <location>
        <begin position="1"/>
        <end position="27"/>
    </location>
</feature>
<feature type="compositionally biased region" description="Polar residues" evidence="1">
    <location>
        <begin position="66"/>
        <end position="83"/>
    </location>
</feature>
<feature type="compositionally biased region" description="Basic and acidic residues" evidence="1">
    <location>
        <begin position="1"/>
        <end position="20"/>
    </location>
</feature>
<protein>
    <submittedName>
        <fullName evidence="2">Uncharacterized protein</fullName>
    </submittedName>
</protein>
<name>A0A0D1Y526_9EURO</name>
<dbReference type="AlphaFoldDB" id="A0A0D1Y526"/>
<reference evidence="2 3" key="1">
    <citation type="submission" date="2015-01" db="EMBL/GenBank/DDBJ databases">
        <title>The Genome Sequence of Exophiala sideris CBS121828.</title>
        <authorList>
            <consortium name="The Broad Institute Genomics Platform"/>
            <person name="Cuomo C."/>
            <person name="de Hoog S."/>
            <person name="Gorbushina A."/>
            <person name="Stielow B."/>
            <person name="Teixiera M."/>
            <person name="Abouelleil A."/>
            <person name="Chapman S.B."/>
            <person name="Priest M."/>
            <person name="Young S.K."/>
            <person name="Wortman J."/>
            <person name="Nusbaum C."/>
            <person name="Birren B."/>
        </authorList>
    </citation>
    <scope>NUCLEOTIDE SEQUENCE [LARGE SCALE GENOMIC DNA]</scope>
    <source>
        <strain evidence="2 3">CBS 121828</strain>
    </source>
</reference>
<feature type="region of interest" description="Disordered" evidence="1">
    <location>
        <begin position="63"/>
        <end position="83"/>
    </location>
</feature>
<organism evidence="2 3">
    <name type="scientific">Exophiala sideris</name>
    <dbReference type="NCBI Taxonomy" id="1016849"/>
    <lineage>
        <taxon>Eukaryota</taxon>
        <taxon>Fungi</taxon>
        <taxon>Dikarya</taxon>
        <taxon>Ascomycota</taxon>
        <taxon>Pezizomycotina</taxon>
        <taxon>Eurotiomycetes</taxon>
        <taxon>Chaetothyriomycetidae</taxon>
        <taxon>Chaetothyriales</taxon>
        <taxon>Herpotrichiellaceae</taxon>
        <taxon>Exophiala</taxon>
    </lineage>
</organism>
<dbReference type="Proteomes" id="UP000053599">
    <property type="component" value="Unassembled WGS sequence"/>
</dbReference>
<proteinExistence type="predicted"/>
<gene>
    <name evidence="2" type="ORF">PV11_09704</name>
</gene>
<evidence type="ECO:0000256" key="1">
    <source>
        <dbReference type="SAM" id="MobiDB-lite"/>
    </source>
</evidence>
<accession>A0A0D1Y526</accession>
<evidence type="ECO:0000313" key="3">
    <source>
        <dbReference type="Proteomes" id="UP000053599"/>
    </source>
</evidence>